<reference evidence="1 2" key="1">
    <citation type="submission" date="2017-11" db="EMBL/GenBank/DDBJ databases">
        <title>Complete genome of a free-living desiccation-tolerant cyanobacterium and its photosynthetic adaptation to extreme terrestrial habitat.</title>
        <authorList>
            <person name="Shang J."/>
        </authorList>
    </citation>
    <scope>NUCLEOTIDE SEQUENCE [LARGE SCALE GENOMIC DNA]</scope>
    <source>
        <strain evidence="1 2">CCNUN1</strain>
    </source>
</reference>
<evidence type="ECO:0000313" key="1">
    <source>
        <dbReference type="EMBL" id="AUB37254.1"/>
    </source>
</evidence>
<name>A0A2K8SP50_9NOSO</name>
<protein>
    <submittedName>
        <fullName evidence="1">Uncharacterized protein</fullName>
    </submittedName>
</protein>
<dbReference type="Proteomes" id="UP000232003">
    <property type="component" value="Chromosome"/>
</dbReference>
<dbReference type="KEGG" id="nfl:COO91_03192"/>
<sequence length="67" mass="7867">MQVIYKAFKFSEVFFIFQEQQRQAIYTLIMALCRLGVKTTLRGSSGISVTLKRWLLFSFSELFLAHK</sequence>
<evidence type="ECO:0000313" key="2">
    <source>
        <dbReference type="Proteomes" id="UP000232003"/>
    </source>
</evidence>
<dbReference type="EMBL" id="CP024785">
    <property type="protein sequence ID" value="AUB37254.1"/>
    <property type="molecule type" value="Genomic_DNA"/>
</dbReference>
<gene>
    <name evidence="1" type="ORF">COO91_03192</name>
</gene>
<organism evidence="1 2">
    <name type="scientific">Nostoc flagelliforme CCNUN1</name>
    <dbReference type="NCBI Taxonomy" id="2038116"/>
    <lineage>
        <taxon>Bacteria</taxon>
        <taxon>Bacillati</taxon>
        <taxon>Cyanobacteriota</taxon>
        <taxon>Cyanophyceae</taxon>
        <taxon>Nostocales</taxon>
        <taxon>Nostocaceae</taxon>
        <taxon>Nostoc</taxon>
    </lineage>
</organism>
<accession>A0A2K8SP50</accession>
<proteinExistence type="predicted"/>
<keyword evidence="2" id="KW-1185">Reference proteome</keyword>
<dbReference type="AlphaFoldDB" id="A0A2K8SP50"/>